<evidence type="ECO:0000313" key="2">
    <source>
        <dbReference type="EMBL" id="GEU32078.1"/>
    </source>
</evidence>
<protein>
    <recommendedName>
        <fullName evidence="3">CCHC-type domain-containing protein</fullName>
    </recommendedName>
</protein>
<dbReference type="AlphaFoldDB" id="A0A6L2J501"/>
<gene>
    <name evidence="2" type="ORF">Tci_004056</name>
</gene>
<comment type="caution">
    <text evidence="2">The sequence shown here is derived from an EMBL/GenBank/DDBJ whole genome shotgun (WGS) entry which is preliminary data.</text>
</comment>
<reference evidence="2" key="1">
    <citation type="journal article" date="2019" name="Sci. Rep.">
        <title>Draft genome of Tanacetum cinerariifolium, the natural source of mosquito coil.</title>
        <authorList>
            <person name="Yamashiro T."/>
            <person name="Shiraishi A."/>
            <person name="Satake H."/>
            <person name="Nakayama K."/>
        </authorList>
    </citation>
    <scope>NUCLEOTIDE SEQUENCE</scope>
</reference>
<evidence type="ECO:0008006" key="3">
    <source>
        <dbReference type="Google" id="ProtNLM"/>
    </source>
</evidence>
<evidence type="ECO:0000256" key="1">
    <source>
        <dbReference type="SAM" id="MobiDB-lite"/>
    </source>
</evidence>
<name>A0A6L2J501_TANCI</name>
<sequence length="638" mass="74430">MRYGGICFHRNSNSQNLFDYSPQPQYETYLCELCGNNSHYGYDCPPQFLLVYEQEPCYNQNYNENYYPHYSSSFLVYENYGGSHATFQCQPMDQNFNYSNSSSFDQYQPPQSFVTQQLSQRSNEDIQLEMAKLIKNNRILLNNNIFPHEETSMSVLLAKERILKLIQAWDEKQIKSWSLSELLLQLSNDSRTIDEMLKQRVKQPWERFYEIKHAFTDKQYQPDEIQELMSRLLVDVRNINEKLSDYTNSLSLNHPIFYDNDENSREYLEKSSKAITPDLPTEEPEYSLSMGDEHLSTISETESNELIKSSVDNFVLILRESEVTSDNESECDVPVKMGSFLIFTTFSNPLFNCNDDFTSSDDESLSNEDVSMENFKIYSNPLFDDEEIICNKIDPHYFNAESNLIESFPNRDTLFDYSPKFDYLEEFSGELMPTNIINKEHIKREHEEYISLMKKLLTINSFPRPLENFYANTIVESLASSPIPVEDSDSQREEIDLFLDTDDLMPPGKNESSNFDQHDDPSFPRPPPEPPDVEIFFDFKPDTGVLTTKVVKGISEHYVFMPNILPTLPTFDPLYPVYDTFLSFSSKNEDKVFKPGILSYLLVSHRDKITSDLSENSMMMYGWDIPFLDVSYLHFYPS</sequence>
<accession>A0A6L2J501</accession>
<dbReference type="EMBL" id="BKCJ010000317">
    <property type="protein sequence ID" value="GEU32078.1"/>
    <property type="molecule type" value="Genomic_DNA"/>
</dbReference>
<feature type="region of interest" description="Disordered" evidence="1">
    <location>
        <begin position="501"/>
        <end position="527"/>
    </location>
</feature>
<organism evidence="2">
    <name type="scientific">Tanacetum cinerariifolium</name>
    <name type="common">Dalmatian daisy</name>
    <name type="synonym">Chrysanthemum cinerariifolium</name>
    <dbReference type="NCBI Taxonomy" id="118510"/>
    <lineage>
        <taxon>Eukaryota</taxon>
        <taxon>Viridiplantae</taxon>
        <taxon>Streptophyta</taxon>
        <taxon>Embryophyta</taxon>
        <taxon>Tracheophyta</taxon>
        <taxon>Spermatophyta</taxon>
        <taxon>Magnoliopsida</taxon>
        <taxon>eudicotyledons</taxon>
        <taxon>Gunneridae</taxon>
        <taxon>Pentapetalae</taxon>
        <taxon>asterids</taxon>
        <taxon>campanulids</taxon>
        <taxon>Asterales</taxon>
        <taxon>Asteraceae</taxon>
        <taxon>Asteroideae</taxon>
        <taxon>Anthemideae</taxon>
        <taxon>Anthemidinae</taxon>
        <taxon>Tanacetum</taxon>
    </lineage>
</organism>
<proteinExistence type="predicted"/>